<name>A0ACC5XKU1_PANGG</name>
<comment type="caution">
    <text evidence="1">The sequence shown here is derived from an EMBL/GenBank/DDBJ whole genome shotgun (WGS) entry which is preliminary data.</text>
</comment>
<protein>
    <submittedName>
        <fullName evidence="1">Uncharacterized protein</fullName>
    </submittedName>
</protein>
<evidence type="ECO:0000313" key="2">
    <source>
        <dbReference type="Proteomes" id="UP000829447"/>
    </source>
</evidence>
<dbReference type="Proteomes" id="UP000829447">
    <property type="component" value="Linkage Group LG23"/>
</dbReference>
<accession>A0ACC5XKU1</accession>
<keyword evidence="2" id="KW-1185">Reference proteome</keyword>
<dbReference type="EMBL" id="CM040476">
    <property type="protein sequence ID" value="MCI4391807.1"/>
    <property type="molecule type" value="Genomic_DNA"/>
</dbReference>
<organism evidence="1 2">
    <name type="scientific">Pangasianodon gigas</name>
    <name type="common">Mekong giant catfish</name>
    <name type="synonym">Pangasius gigas</name>
    <dbReference type="NCBI Taxonomy" id="30993"/>
    <lineage>
        <taxon>Eukaryota</taxon>
        <taxon>Metazoa</taxon>
        <taxon>Chordata</taxon>
        <taxon>Craniata</taxon>
        <taxon>Vertebrata</taxon>
        <taxon>Euteleostomi</taxon>
        <taxon>Actinopterygii</taxon>
        <taxon>Neopterygii</taxon>
        <taxon>Teleostei</taxon>
        <taxon>Ostariophysi</taxon>
        <taxon>Siluriformes</taxon>
        <taxon>Pangasiidae</taxon>
        <taxon>Pangasianodon</taxon>
    </lineage>
</organism>
<evidence type="ECO:0000313" key="1">
    <source>
        <dbReference type="EMBL" id="MCI4391807.1"/>
    </source>
</evidence>
<reference evidence="1 2" key="1">
    <citation type="journal article" date="2022" name="bioRxiv">
        <title>An ancient truncated duplication of the anti-Mullerian hormone receptor type 2 gene is a potential conserved master sex determinant in the Pangasiidae catfish family.</title>
        <authorList>
            <person name="Wen M."/>
            <person name="Pan Q."/>
            <person name="Jouanno E."/>
            <person name="Montfort J."/>
            <person name="Zahm M."/>
            <person name="Cabau C."/>
            <person name="Klopp C."/>
            <person name="Iampietro C."/>
            <person name="Roques C."/>
            <person name="Bouchez O."/>
            <person name="Castinel A."/>
            <person name="Donnadieu C."/>
            <person name="Parrinello H."/>
            <person name="Poncet C."/>
            <person name="Belmonte E."/>
            <person name="Gautier V."/>
            <person name="Avarre J.-C."/>
            <person name="Dugue R."/>
            <person name="Gustiano R."/>
            <person name="Ha T.T.T."/>
            <person name="Campet M."/>
            <person name="Sriphairoj K."/>
            <person name="Ribolli J."/>
            <person name="de Almeida F.L."/>
            <person name="Desvignes T."/>
            <person name="Postlethwait J.H."/>
            <person name="Bucao C.F."/>
            <person name="Robinson-Rechavi M."/>
            <person name="Bobe J."/>
            <person name="Herpin A."/>
            <person name="Guiguen Y."/>
        </authorList>
    </citation>
    <scope>NUCLEOTIDE SEQUENCE [LARGE SCALE GENOMIC DNA]</scope>
    <source>
        <strain evidence="1">YG-Dec2019</strain>
    </source>
</reference>
<gene>
    <name evidence="1" type="ORF">PGIGA_G00138610</name>
</gene>
<proteinExistence type="predicted"/>
<sequence>MPLRPRASSQPGRGGILLNPKVTAVLRPRALTSSSRSVVEDQLSCPVCCEIFADPVVLRCSHSFCRTCLNQFWNKKAPKRECPVCRRRCSLTEPTVSLVLKNVCETLVQEQKGLTTPPSSPGTTARPLDLCPTHRESLKLFCHDDEELLCCVCHTSKKHQGHRVCPMEEAAHDLKAELKKELVPMKKSLRRLYEAKQERDDITVHIKNQRQQAEKQIREEFAEIRQFLEKQELARIALLAEEEEEKLHLMKKNTDNLSRDILTFSHAVRTIDDEIANSDFVFLQAELKKELVPMKKSLRRLYEAKQERDDITVHIKNQRQQAEKQIREEFAEIRQFLEKQELARIALLAEEEEEKLHLMKKNTDNLSRDILTFSHAVRTIDDEIANSDFVFLQHYKNIKKRTHLTFNEPEKVPSALINVAKHVSSLKFSLWEKMQAMVEYTPVTLDANTAYPCLMLSKNLTHVSNSGLMQKLPDNPERFDHFVFVLGSEGFKSGRHAWEVDVKDNNDWVIGVVKESIARKGKVSGGPEAGFWTIALSDGLYTAMTSPPTQLALSGHLERVRVKLDYEAGEVSFSNPLDLTPIYTFREHFTERMFPFFCPGANINGSNPGPLKICPVKVAVWNSAIW</sequence>